<evidence type="ECO:0000313" key="2">
    <source>
        <dbReference type="EMBL" id="OMP66597.1"/>
    </source>
</evidence>
<comment type="caution">
    <text evidence="2">The sequence shown here is derived from an EMBL/GenBank/DDBJ whole genome shotgun (WGS) entry which is preliminary data.</text>
</comment>
<gene>
    <name evidence="2" type="ORF">BTO28_11135</name>
</gene>
<keyword evidence="1" id="KW-0472">Membrane</keyword>
<dbReference type="EMBL" id="MSFI01000019">
    <property type="protein sequence ID" value="OMP66597.1"/>
    <property type="molecule type" value="Genomic_DNA"/>
</dbReference>
<dbReference type="Pfam" id="PF06612">
    <property type="entry name" value="DUF1146"/>
    <property type="match status" value="1"/>
</dbReference>
<keyword evidence="3" id="KW-1185">Reference proteome</keyword>
<dbReference type="InterPro" id="IPR009526">
    <property type="entry name" value="DUF1146"/>
</dbReference>
<keyword evidence="1" id="KW-0812">Transmembrane</keyword>
<dbReference type="NCBIfam" id="TIGR02327">
    <property type="entry name" value="int_mem_ywzB"/>
    <property type="match status" value="1"/>
</dbReference>
<feature type="transmembrane region" description="Helical" evidence="1">
    <location>
        <begin position="6"/>
        <end position="27"/>
    </location>
</feature>
<dbReference type="STRING" id="1714355.BTO28_11135"/>
<name>A0A1V2A6N8_9BACI</name>
<keyword evidence="1" id="KW-1133">Transmembrane helix</keyword>
<proteinExistence type="predicted"/>
<evidence type="ECO:0008006" key="4">
    <source>
        <dbReference type="Google" id="ProtNLM"/>
    </source>
</evidence>
<feature type="transmembrane region" description="Helical" evidence="1">
    <location>
        <begin position="47"/>
        <end position="69"/>
    </location>
</feature>
<dbReference type="AlphaFoldDB" id="A0A1V2A6N8"/>
<dbReference type="RefSeq" id="WP_076766243.1">
    <property type="nucleotide sequence ID" value="NZ_MSFI01000019.1"/>
</dbReference>
<dbReference type="Proteomes" id="UP000188613">
    <property type="component" value="Unassembled WGS sequence"/>
</dbReference>
<dbReference type="OrthoDB" id="1651016at2"/>
<organism evidence="2 3">
    <name type="scientific">Domibacillus epiphyticus</name>
    <dbReference type="NCBI Taxonomy" id="1714355"/>
    <lineage>
        <taxon>Bacteria</taxon>
        <taxon>Bacillati</taxon>
        <taxon>Bacillota</taxon>
        <taxon>Bacilli</taxon>
        <taxon>Bacillales</taxon>
        <taxon>Bacillaceae</taxon>
        <taxon>Domibacillus</taxon>
    </lineage>
</organism>
<evidence type="ECO:0000313" key="3">
    <source>
        <dbReference type="Proteomes" id="UP000188613"/>
    </source>
</evidence>
<sequence>MIESFGQEALVSMLMSLLFIGLSFWALQAIRFEKLLRKNQVVRARLLYVLLSTAIGSAVSNFFLDYMLWSRQLPMLLP</sequence>
<evidence type="ECO:0000256" key="1">
    <source>
        <dbReference type="SAM" id="Phobius"/>
    </source>
</evidence>
<reference evidence="2 3" key="1">
    <citation type="submission" date="2016-12" db="EMBL/GenBank/DDBJ databases">
        <title>Domibacillus sp. SAB 38T whole genome sequencing.</title>
        <authorList>
            <person name="Verma A."/>
            <person name="Ojha A.K."/>
            <person name="Krishnamurthi S."/>
        </authorList>
    </citation>
    <scope>NUCLEOTIDE SEQUENCE [LARGE SCALE GENOMIC DNA]</scope>
    <source>
        <strain evidence="2 3">SAB 38</strain>
    </source>
</reference>
<accession>A0A1V2A6N8</accession>
<protein>
    <recommendedName>
        <fullName evidence="4">DUF1146 domain-containing protein</fullName>
    </recommendedName>
</protein>